<sequence length="314" mass="35857">MDDLLLLHHWSVSASKDIVRSSEIDYYWQTVFPRIGFQYPFVMHGILSLAALHIAHIDSASRKRRTIDASRHHNTSLQGFQQAIGEMSDENSDALFACSILNIIYILAMLRPVNGESSGGIGSRSRNIRALGTEWIPIIRGVEAVIHPVFDRVRKGPLSPMTNLGNWAELDLASETAPEDEAFCRIRGAWHGMPDSQVYDEALLVLRKCHLYITQFEAMPEESLHAWGYNRGWSGPLMFLHFASEDYFTRLHQRQPPALIIFSYFGALLHGLNDYWFMEGWGKDVVRVTDEVLGEYWESWLEWPKRKVGLGHGT</sequence>
<protein>
    <submittedName>
        <fullName evidence="3">C6 zinc finger domain-containing protein</fullName>
    </submittedName>
</protein>
<gene>
    <name evidence="3" type="ORF">BBA_07457</name>
</gene>
<dbReference type="InParanoid" id="J5JJQ6"/>
<dbReference type="STRING" id="655819.J5JJQ6"/>
<dbReference type="RefSeq" id="XP_008600776.1">
    <property type="nucleotide sequence ID" value="XM_008602554.1"/>
</dbReference>
<dbReference type="Pfam" id="PF11951">
    <property type="entry name" value="Fungal_trans_2"/>
    <property type="match status" value="1"/>
</dbReference>
<keyword evidence="4" id="KW-1185">Reference proteome</keyword>
<evidence type="ECO:0000313" key="3">
    <source>
        <dbReference type="EMBL" id="EJP63531.1"/>
    </source>
</evidence>
<dbReference type="PANTHER" id="PTHR47784:SF5">
    <property type="entry name" value="STEROL UPTAKE CONTROL PROTEIN 2"/>
    <property type="match status" value="1"/>
</dbReference>
<dbReference type="InterPro" id="IPR021858">
    <property type="entry name" value="Fun_TF"/>
</dbReference>
<accession>J5JJQ6</accession>
<dbReference type="PANTHER" id="PTHR47784">
    <property type="entry name" value="STEROL UPTAKE CONTROL PROTEIN 2"/>
    <property type="match status" value="1"/>
</dbReference>
<evidence type="ECO:0000256" key="2">
    <source>
        <dbReference type="SAM" id="Phobius"/>
    </source>
</evidence>
<proteinExistence type="predicted"/>
<keyword evidence="2" id="KW-0812">Transmembrane</keyword>
<name>J5JJQ6_BEAB2</name>
<dbReference type="EMBL" id="JH725174">
    <property type="protein sequence ID" value="EJP63531.1"/>
    <property type="molecule type" value="Genomic_DNA"/>
</dbReference>
<dbReference type="Proteomes" id="UP000002762">
    <property type="component" value="Unassembled WGS sequence"/>
</dbReference>
<dbReference type="GeneID" id="19890469"/>
<feature type="transmembrane region" description="Helical" evidence="2">
    <location>
        <begin position="37"/>
        <end position="55"/>
    </location>
</feature>
<dbReference type="HOGENOM" id="CLU_024934_0_0_1"/>
<reference evidence="3 4" key="1">
    <citation type="journal article" date="2012" name="Sci. Rep.">
        <title>Genomic perspectives on the evolution of fungal entomopathogenicity in Beauveria bassiana.</title>
        <authorList>
            <person name="Xiao G."/>
            <person name="Ying S.H."/>
            <person name="Zheng P."/>
            <person name="Wang Z.L."/>
            <person name="Zhang S."/>
            <person name="Xie X.Q."/>
            <person name="Shang Y."/>
            <person name="St Leger R.J."/>
            <person name="Zhao G.P."/>
            <person name="Wang C."/>
            <person name="Feng M.G."/>
        </authorList>
    </citation>
    <scope>NUCLEOTIDE SEQUENCE [LARGE SCALE GENOMIC DNA]</scope>
    <source>
        <strain evidence="3 4">ARSEF 2860</strain>
    </source>
</reference>
<dbReference type="AlphaFoldDB" id="J5JJQ6"/>
<keyword evidence="1" id="KW-0539">Nucleus</keyword>
<evidence type="ECO:0000256" key="1">
    <source>
        <dbReference type="ARBA" id="ARBA00023242"/>
    </source>
</evidence>
<evidence type="ECO:0000313" key="4">
    <source>
        <dbReference type="Proteomes" id="UP000002762"/>
    </source>
</evidence>
<dbReference type="InterPro" id="IPR053157">
    <property type="entry name" value="Sterol_Uptake_Regulator"/>
</dbReference>
<dbReference type="GO" id="GO:0001228">
    <property type="term" value="F:DNA-binding transcription activator activity, RNA polymerase II-specific"/>
    <property type="evidence" value="ECO:0007669"/>
    <property type="project" value="TreeGrafter"/>
</dbReference>
<keyword evidence="2" id="KW-1133">Transmembrane helix</keyword>
<keyword evidence="2" id="KW-0472">Membrane</keyword>
<organism evidence="3 4">
    <name type="scientific">Beauveria bassiana (strain ARSEF 2860)</name>
    <name type="common">White muscardine disease fungus</name>
    <name type="synonym">Tritirachium shiotae</name>
    <dbReference type="NCBI Taxonomy" id="655819"/>
    <lineage>
        <taxon>Eukaryota</taxon>
        <taxon>Fungi</taxon>
        <taxon>Dikarya</taxon>
        <taxon>Ascomycota</taxon>
        <taxon>Pezizomycotina</taxon>
        <taxon>Sordariomycetes</taxon>
        <taxon>Hypocreomycetidae</taxon>
        <taxon>Hypocreales</taxon>
        <taxon>Cordycipitaceae</taxon>
        <taxon>Beauveria</taxon>
    </lineage>
</organism>